<feature type="transmembrane region" description="Helical" evidence="1">
    <location>
        <begin position="398"/>
        <end position="416"/>
    </location>
</feature>
<keyword evidence="1" id="KW-1133">Transmembrane helix</keyword>
<name>A0A0R3MJH9_9BRAD</name>
<accession>A0A0R3MJH9</accession>
<feature type="transmembrane region" description="Helical" evidence="1">
    <location>
        <begin position="224"/>
        <end position="244"/>
    </location>
</feature>
<feature type="transmembrane region" description="Helical" evidence="1">
    <location>
        <begin position="270"/>
        <end position="296"/>
    </location>
</feature>
<keyword evidence="3" id="KW-1185">Reference proteome</keyword>
<dbReference type="RefSeq" id="WP_057846174.1">
    <property type="nucleotide sequence ID" value="NZ_LLYA01000178.1"/>
</dbReference>
<evidence type="ECO:0000313" key="2">
    <source>
        <dbReference type="EMBL" id="KRR20359.1"/>
    </source>
</evidence>
<feature type="transmembrane region" description="Helical" evidence="1">
    <location>
        <begin position="114"/>
        <end position="134"/>
    </location>
</feature>
<dbReference type="EMBL" id="LLYA01000178">
    <property type="protein sequence ID" value="KRR20359.1"/>
    <property type="molecule type" value="Genomic_DNA"/>
</dbReference>
<proteinExistence type="predicted"/>
<feature type="transmembrane region" description="Helical" evidence="1">
    <location>
        <begin position="308"/>
        <end position="331"/>
    </location>
</feature>
<keyword evidence="1" id="KW-0812">Transmembrane</keyword>
<feature type="transmembrane region" description="Helical" evidence="1">
    <location>
        <begin position="173"/>
        <end position="189"/>
    </location>
</feature>
<feature type="transmembrane region" description="Helical" evidence="1">
    <location>
        <begin position="89"/>
        <end position="107"/>
    </location>
</feature>
<comment type="caution">
    <text evidence="2">The sequence shown here is derived from an EMBL/GenBank/DDBJ whole genome shotgun (WGS) entry which is preliminary data.</text>
</comment>
<feature type="transmembrane region" description="Helical" evidence="1">
    <location>
        <begin position="195"/>
        <end position="212"/>
    </location>
</feature>
<feature type="transmembrane region" description="Helical" evidence="1">
    <location>
        <begin position="343"/>
        <end position="362"/>
    </location>
</feature>
<dbReference type="AlphaFoldDB" id="A0A0R3MJH9"/>
<gene>
    <name evidence="2" type="ORF">CQ13_32465</name>
</gene>
<feature type="transmembrane region" description="Helical" evidence="1">
    <location>
        <begin position="374"/>
        <end position="392"/>
    </location>
</feature>
<keyword evidence="1" id="KW-0472">Membrane</keyword>
<protein>
    <submittedName>
        <fullName evidence="2">Uncharacterized protein</fullName>
    </submittedName>
</protein>
<organism evidence="2 3">
    <name type="scientific">Bradyrhizobium retamae</name>
    <dbReference type="NCBI Taxonomy" id="1300035"/>
    <lineage>
        <taxon>Bacteria</taxon>
        <taxon>Pseudomonadati</taxon>
        <taxon>Pseudomonadota</taxon>
        <taxon>Alphaproteobacteria</taxon>
        <taxon>Hyphomicrobiales</taxon>
        <taxon>Nitrobacteraceae</taxon>
        <taxon>Bradyrhizobium</taxon>
    </lineage>
</organism>
<sequence length="618" mass="67229">MDVRLHTILAVAICLVGIAVWGSSLWLMAPPDPNYSDTVAPSLWYAGKIAAPVGTLQHSLFPQLPLLLPRILGALDQSWALSVEVAHDVLAGLFLVCGLGAIGILAVRLSSARGYGAAFVATFAIVVFLQSWVTGLNVGYPLYVQYPSHLLGSWGIAASLFVWVIWITSGQKLITLLICAGLAGLLTNLHATYGLIVIGIILTGISIEALIVRKLAPALQRIVLAMFFFSLGALPQGLLILYHLPPSSLPTGLPDTAWWTLMSFRKPFHIYLWGSGGIVQPLCWIIAFWCAFIAALSSRLPAIYTYRLIATGVAVTIFCAIAYAAFAIVPIPTLIGAVLSRSALIPLAAIPALAATLTILCLRRWNEQQNTLNALRLILASLTSAVLALPMASDFVKALSLIALVATTILMHLPDTAPTVAVRRTTQLLRTALAVLAVAVPFLMLPAKWQRALAMMPRHPGTSWAEVTDYVRNVIPRDQIVLMPPYPYATVSSRHINPADYGYMGYSVYARGLLAFEIDQIKLLLKINLLNFSPQAIQAYIANNGQILCVFEKGYVKLTSDISRLHQLRSQYPSLHYFVAIKPGAAPAQWTCGPAETQDLDLPRVFENDTYVVYQLSE</sequence>
<feature type="transmembrane region" description="Helical" evidence="1">
    <location>
        <begin position="7"/>
        <end position="29"/>
    </location>
</feature>
<feature type="transmembrane region" description="Helical" evidence="1">
    <location>
        <begin position="428"/>
        <end position="449"/>
    </location>
</feature>
<evidence type="ECO:0000313" key="3">
    <source>
        <dbReference type="Proteomes" id="UP000052023"/>
    </source>
</evidence>
<feature type="transmembrane region" description="Helical" evidence="1">
    <location>
        <begin position="146"/>
        <end position="166"/>
    </location>
</feature>
<dbReference type="Proteomes" id="UP000052023">
    <property type="component" value="Unassembled WGS sequence"/>
</dbReference>
<evidence type="ECO:0000256" key="1">
    <source>
        <dbReference type="SAM" id="Phobius"/>
    </source>
</evidence>
<reference evidence="2 3" key="1">
    <citation type="submission" date="2014-03" db="EMBL/GenBank/DDBJ databases">
        <title>Bradyrhizobium valentinum sp. nov., isolated from effective nodules of Lupinus mariae-josephae, a lupine endemic of basic-lime soils in Eastern Spain.</title>
        <authorList>
            <person name="Duran D."/>
            <person name="Rey L."/>
            <person name="Navarro A."/>
            <person name="Busquets A."/>
            <person name="Imperial J."/>
            <person name="Ruiz-Argueso T."/>
        </authorList>
    </citation>
    <scope>NUCLEOTIDE SEQUENCE [LARGE SCALE GENOMIC DNA]</scope>
    <source>
        <strain evidence="2 3">Ro19</strain>
    </source>
</reference>